<name>A0A7X0MNJ2_9SPHN</name>
<gene>
    <name evidence="9" type="ORF">F4693_002402</name>
</gene>
<feature type="transmembrane region" description="Helical" evidence="8">
    <location>
        <begin position="275"/>
        <end position="295"/>
    </location>
</feature>
<dbReference type="PANTHER" id="PTHR11328">
    <property type="entry name" value="MAJOR FACILITATOR SUPERFAMILY DOMAIN-CONTAINING PROTEIN"/>
    <property type="match status" value="1"/>
</dbReference>
<keyword evidence="3" id="KW-0813">Transport</keyword>
<evidence type="ECO:0000313" key="9">
    <source>
        <dbReference type="EMBL" id="MBB6505414.1"/>
    </source>
</evidence>
<feature type="transmembrane region" description="Helical" evidence="8">
    <location>
        <begin position="24"/>
        <end position="47"/>
    </location>
</feature>
<keyword evidence="6 8" id="KW-1133">Transmembrane helix</keyword>
<sequence length="453" mass="48204">MATLHASLFAPATRGGTRLTPLRLAAFSSLTLPIYAAQGPLAVYLPAIYAEHYGLSLATIGLIFLLERVWGAVADPLIGVLGDYGSSRLGRRRTWILAGAVVYAAAASTLFFPPAGFGAPLLAGALFLFYLGWSMIQIPYLAWSGEISRDYDERTRIATYGTVAGSIALLLVLILPTVIDQLRPDDAALKLASFGLVVIGGLVVTLPLALTAVEDNSRPPVANARMPFARAVRLILGETLLLRVILSDFAVTTGQLIRSALIVFFVSAYMRRPEWASGLFLFQFVFGIAAGPIWLRISTRLGKHRTAILGELVQVAINLGLLLVTPARFPLLLALTLAQGLAQGSGNLMLRSMVADVADKHRLETGADRTTLFFSVFSLTSKAGMAAAIGIALPLVAWLGFTPGAANSPAALHGLLLVFALGPAAAHLISAASLYRFPLDQAEHARIRRALAD</sequence>
<dbReference type="InterPro" id="IPR036259">
    <property type="entry name" value="MFS_trans_sf"/>
</dbReference>
<dbReference type="GO" id="GO:0005886">
    <property type="term" value="C:plasma membrane"/>
    <property type="evidence" value="ECO:0007669"/>
    <property type="project" value="UniProtKB-SubCell"/>
</dbReference>
<organism evidence="9 10">
    <name type="scientific">Sphingomonas endophytica</name>
    <dbReference type="NCBI Taxonomy" id="869719"/>
    <lineage>
        <taxon>Bacteria</taxon>
        <taxon>Pseudomonadati</taxon>
        <taxon>Pseudomonadota</taxon>
        <taxon>Alphaproteobacteria</taxon>
        <taxon>Sphingomonadales</taxon>
        <taxon>Sphingomonadaceae</taxon>
        <taxon>Sphingomonas</taxon>
    </lineage>
</organism>
<dbReference type="Gene3D" id="1.20.1250.20">
    <property type="entry name" value="MFS general substrate transporter like domains"/>
    <property type="match status" value="2"/>
</dbReference>
<dbReference type="Proteomes" id="UP000522313">
    <property type="component" value="Unassembled WGS sequence"/>
</dbReference>
<evidence type="ECO:0000256" key="4">
    <source>
        <dbReference type="ARBA" id="ARBA00022475"/>
    </source>
</evidence>
<feature type="transmembrane region" description="Helical" evidence="8">
    <location>
        <begin position="53"/>
        <end position="73"/>
    </location>
</feature>
<reference evidence="9 10" key="2">
    <citation type="submission" date="2020-08" db="EMBL/GenBank/DDBJ databases">
        <authorList>
            <person name="Partida-Martinez L."/>
            <person name="Huntemann M."/>
            <person name="Clum A."/>
            <person name="Wang J."/>
            <person name="Palaniappan K."/>
            <person name="Ritter S."/>
            <person name="Chen I.-M."/>
            <person name="Stamatis D."/>
            <person name="Reddy T."/>
            <person name="O'Malley R."/>
            <person name="Daum C."/>
            <person name="Shapiro N."/>
            <person name="Ivanova N."/>
            <person name="Kyrpides N."/>
            <person name="Woyke T."/>
        </authorList>
    </citation>
    <scope>NUCLEOTIDE SEQUENCE [LARGE SCALE GENOMIC DNA]</scope>
    <source>
        <strain evidence="9 10">AS3.13</strain>
    </source>
</reference>
<dbReference type="GO" id="GO:0015293">
    <property type="term" value="F:symporter activity"/>
    <property type="evidence" value="ECO:0007669"/>
    <property type="project" value="InterPro"/>
</dbReference>
<evidence type="ECO:0000256" key="8">
    <source>
        <dbReference type="SAM" id="Phobius"/>
    </source>
</evidence>
<keyword evidence="5 8" id="KW-0812">Transmembrane</keyword>
<keyword evidence="7 8" id="KW-0472">Membrane</keyword>
<proteinExistence type="inferred from homology"/>
<evidence type="ECO:0000256" key="7">
    <source>
        <dbReference type="ARBA" id="ARBA00023136"/>
    </source>
</evidence>
<dbReference type="PROSITE" id="PS00872">
    <property type="entry name" value="NA_GALACTOSIDE_SYMP"/>
    <property type="match status" value="1"/>
</dbReference>
<evidence type="ECO:0000256" key="2">
    <source>
        <dbReference type="ARBA" id="ARBA00009617"/>
    </source>
</evidence>
<feature type="transmembrane region" description="Helical" evidence="8">
    <location>
        <begin position="240"/>
        <end position="269"/>
    </location>
</feature>
<comment type="subcellular location">
    <subcellularLocation>
        <location evidence="1">Cell membrane</location>
        <topology evidence="1">Multi-pass membrane protein</topology>
    </subcellularLocation>
</comment>
<comment type="caution">
    <text evidence="9">The sequence shown here is derived from an EMBL/GenBank/DDBJ whole genome shotgun (WGS) entry which is preliminary data.</text>
</comment>
<dbReference type="AlphaFoldDB" id="A0A7X0MNJ2"/>
<reference evidence="9 10" key="1">
    <citation type="submission" date="2020-08" db="EMBL/GenBank/DDBJ databases">
        <title>The Agave Microbiome: Exploring the role of microbial communities in plant adaptations to desert environments.</title>
        <authorList>
            <person name="Partida-Martinez L.P."/>
        </authorList>
    </citation>
    <scope>NUCLEOTIDE SEQUENCE [LARGE SCALE GENOMIC DNA]</scope>
    <source>
        <strain evidence="9 10">AS3.13</strain>
    </source>
</reference>
<feature type="transmembrane region" description="Helical" evidence="8">
    <location>
        <begin position="94"/>
        <end position="112"/>
    </location>
</feature>
<comment type="similarity">
    <text evidence="2">Belongs to the sodium:galactoside symporter (TC 2.A.2) family.</text>
</comment>
<dbReference type="Pfam" id="PF13347">
    <property type="entry name" value="MFS_2"/>
    <property type="match status" value="1"/>
</dbReference>
<feature type="transmembrane region" description="Helical" evidence="8">
    <location>
        <begin position="118"/>
        <end position="136"/>
    </location>
</feature>
<evidence type="ECO:0000256" key="6">
    <source>
        <dbReference type="ARBA" id="ARBA00022989"/>
    </source>
</evidence>
<feature type="transmembrane region" description="Helical" evidence="8">
    <location>
        <begin position="191"/>
        <end position="210"/>
    </location>
</feature>
<keyword evidence="4" id="KW-1003">Cell membrane</keyword>
<dbReference type="InterPro" id="IPR039672">
    <property type="entry name" value="MFS_2"/>
</dbReference>
<dbReference type="GO" id="GO:0008643">
    <property type="term" value="P:carbohydrate transport"/>
    <property type="evidence" value="ECO:0007669"/>
    <property type="project" value="InterPro"/>
</dbReference>
<dbReference type="RefSeq" id="WP_184506210.1">
    <property type="nucleotide sequence ID" value="NZ_JACHBT010000012.1"/>
</dbReference>
<evidence type="ECO:0000256" key="3">
    <source>
        <dbReference type="ARBA" id="ARBA00022448"/>
    </source>
</evidence>
<accession>A0A7X0MNJ2</accession>
<evidence type="ECO:0000256" key="1">
    <source>
        <dbReference type="ARBA" id="ARBA00004651"/>
    </source>
</evidence>
<feature type="transmembrane region" description="Helical" evidence="8">
    <location>
        <begin position="410"/>
        <end position="429"/>
    </location>
</feature>
<dbReference type="GO" id="GO:0006814">
    <property type="term" value="P:sodium ion transport"/>
    <property type="evidence" value="ECO:0007669"/>
    <property type="project" value="InterPro"/>
</dbReference>
<dbReference type="PANTHER" id="PTHR11328:SF24">
    <property type="entry name" value="MAJOR FACILITATOR SUPERFAMILY (MFS) PROFILE DOMAIN-CONTAINING PROTEIN"/>
    <property type="match status" value="1"/>
</dbReference>
<protein>
    <submittedName>
        <fullName evidence="9">Na+/melibiose symporter-like transporter</fullName>
    </submittedName>
</protein>
<feature type="transmembrane region" description="Helical" evidence="8">
    <location>
        <begin position="157"/>
        <end position="179"/>
    </location>
</feature>
<dbReference type="EMBL" id="JACHBT010000012">
    <property type="protein sequence ID" value="MBB6505414.1"/>
    <property type="molecule type" value="Genomic_DNA"/>
</dbReference>
<feature type="transmembrane region" description="Helical" evidence="8">
    <location>
        <begin position="371"/>
        <end position="398"/>
    </location>
</feature>
<dbReference type="InterPro" id="IPR018043">
    <property type="entry name" value="Na/Gal_symport_CS"/>
</dbReference>
<evidence type="ECO:0000256" key="5">
    <source>
        <dbReference type="ARBA" id="ARBA00022692"/>
    </source>
</evidence>
<dbReference type="SUPFAM" id="SSF103473">
    <property type="entry name" value="MFS general substrate transporter"/>
    <property type="match status" value="1"/>
</dbReference>
<evidence type="ECO:0000313" key="10">
    <source>
        <dbReference type="Proteomes" id="UP000522313"/>
    </source>
</evidence>